<evidence type="ECO:0000256" key="5">
    <source>
        <dbReference type="HAMAP-Rule" id="MF_00127"/>
    </source>
</evidence>
<dbReference type="GO" id="GO:0005524">
    <property type="term" value="F:ATP binding"/>
    <property type="evidence" value="ECO:0007669"/>
    <property type="project" value="UniProtKB-UniRule"/>
</dbReference>
<keyword evidence="3 5" id="KW-0030">Aminoacyl-tRNA synthetase</keyword>
<organism evidence="9 10">
    <name type="scientific">Candidatus Nomurabacteria bacterium CG10_big_fil_rev_8_21_14_0_10_35_16</name>
    <dbReference type="NCBI Taxonomy" id="1974731"/>
    <lineage>
        <taxon>Bacteria</taxon>
        <taxon>Candidatus Nomuraibacteriota</taxon>
    </lineage>
</organism>
<comment type="catalytic activity">
    <reaction evidence="4 5">
        <text>tRNA(His) + L-histidine + ATP = L-histidyl-tRNA(His) + AMP + diphosphate + H(+)</text>
        <dbReference type="Rhea" id="RHEA:17313"/>
        <dbReference type="Rhea" id="RHEA-COMP:9665"/>
        <dbReference type="Rhea" id="RHEA-COMP:9689"/>
        <dbReference type="ChEBI" id="CHEBI:15378"/>
        <dbReference type="ChEBI" id="CHEBI:30616"/>
        <dbReference type="ChEBI" id="CHEBI:33019"/>
        <dbReference type="ChEBI" id="CHEBI:57595"/>
        <dbReference type="ChEBI" id="CHEBI:78442"/>
        <dbReference type="ChEBI" id="CHEBI:78527"/>
        <dbReference type="ChEBI" id="CHEBI:456215"/>
        <dbReference type="EC" id="6.1.1.21"/>
    </reaction>
</comment>
<dbReference type="InterPro" id="IPR004154">
    <property type="entry name" value="Anticodon-bd"/>
</dbReference>
<proteinExistence type="inferred from homology"/>
<evidence type="ECO:0000256" key="7">
    <source>
        <dbReference type="SAM" id="MobiDB-lite"/>
    </source>
</evidence>
<protein>
    <recommendedName>
        <fullName evidence="5">Histidine--tRNA ligase</fullName>
        <ecNumber evidence="5">6.1.1.21</ecNumber>
    </recommendedName>
    <alternativeName>
        <fullName evidence="5">Histidyl-tRNA synthetase</fullName>
        <shortName evidence="5">HisRS</shortName>
    </alternativeName>
</protein>
<dbReference type="HAMAP" id="MF_00127">
    <property type="entry name" value="His_tRNA_synth"/>
    <property type="match status" value="1"/>
</dbReference>
<evidence type="ECO:0000313" key="10">
    <source>
        <dbReference type="Proteomes" id="UP000230094"/>
    </source>
</evidence>
<dbReference type="NCBIfam" id="TIGR00442">
    <property type="entry name" value="hisS"/>
    <property type="match status" value="1"/>
</dbReference>
<feature type="compositionally biased region" description="Basic residues" evidence="7">
    <location>
        <begin position="1"/>
        <end position="12"/>
    </location>
</feature>
<evidence type="ECO:0000259" key="8">
    <source>
        <dbReference type="PROSITE" id="PS50862"/>
    </source>
</evidence>
<dbReference type="PROSITE" id="PS50862">
    <property type="entry name" value="AA_TRNA_LIGASE_II"/>
    <property type="match status" value="1"/>
</dbReference>
<dbReference type="InterPro" id="IPR004516">
    <property type="entry name" value="HisRS/HisZ"/>
</dbReference>
<keyword evidence="5" id="KW-0963">Cytoplasm</keyword>
<dbReference type="Proteomes" id="UP000230094">
    <property type="component" value="Unassembled WGS sequence"/>
</dbReference>
<dbReference type="PANTHER" id="PTHR43707:SF1">
    <property type="entry name" value="HISTIDINE--TRNA LIGASE, MITOCHONDRIAL-RELATED"/>
    <property type="match status" value="1"/>
</dbReference>
<evidence type="ECO:0000256" key="1">
    <source>
        <dbReference type="ARBA" id="ARBA00008226"/>
    </source>
</evidence>
<evidence type="ECO:0000256" key="3">
    <source>
        <dbReference type="ARBA" id="ARBA00023146"/>
    </source>
</evidence>
<keyword evidence="2 5" id="KW-0547">Nucleotide-binding</keyword>
<evidence type="ECO:0000313" key="9">
    <source>
        <dbReference type="EMBL" id="PIR68251.1"/>
    </source>
</evidence>
<reference evidence="10" key="1">
    <citation type="submission" date="2017-09" db="EMBL/GenBank/DDBJ databases">
        <title>Depth-based differentiation of microbial function through sediment-hosted aquifers and enrichment of novel symbionts in the deep terrestrial subsurface.</title>
        <authorList>
            <person name="Probst A.J."/>
            <person name="Ladd B."/>
            <person name="Jarett J.K."/>
            <person name="Geller-Mcgrath D.E."/>
            <person name="Sieber C.M.K."/>
            <person name="Emerson J.B."/>
            <person name="Anantharaman K."/>
            <person name="Thomas B.C."/>
            <person name="Malmstrom R."/>
            <person name="Stieglmeier M."/>
            <person name="Klingl A."/>
            <person name="Woyke T."/>
            <person name="Ryan C.M."/>
            <person name="Banfield J.F."/>
        </authorList>
    </citation>
    <scope>NUCLEOTIDE SEQUENCE [LARGE SCALE GENOMIC DNA]</scope>
</reference>
<accession>A0A2H0TB77</accession>
<evidence type="ECO:0000256" key="6">
    <source>
        <dbReference type="PIRSR" id="PIRSR001549-1"/>
    </source>
</evidence>
<dbReference type="InterPro" id="IPR045864">
    <property type="entry name" value="aa-tRNA-synth_II/BPL/LPL"/>
</dbReference>
<keyword evidence="5" id="KW-0067">ATP-binding</keyword>
<feature type="binding site" evidence="6">
    <location>
        <position position="129"/>
    </location>
    <ligand>
        <name>L-histidine</name>
        <dbReference type="ChEBI" id="CHEBI:57595"/>
    </ligand>
</feature>
<feature type="binding site" evidence="6">
    <location>
        <begin position="278"/>
        <end position="279"/>
    </location>
    <ligand>
        <name>L-histidine</name>
        <dbReference type="ChEBI" id="CHEBI:57595"/>
    </ligand>
</feature>
<dbReference type="AlphaFoldDB" id="A0A2H0TB77"/>
<keyword evidence="5" id="KW-0648">Protein biosynthesis</keyword>
<dbReference type="SUPFAM" id="SSF52954">
    <property type="entry name" value="Class II aaRS ABD-related"/>
    <property type="match status" value="1"/>
</dbReference>
<dbReference type="EMBL" id="PFCQ01000012">
    <property type="protein sequence ID" value="PIR68251.1"/>
    <property type="molecule type" value="Genomic_DNA"/>
</dbReference>
<dbReference type="GO" id="GO:0006427">
    <property type="term" value="P:histidyl-tRNA aminoacylation"/>
    <property type="evidence" value="ECO:0007669"/>
    <property type="project" value="UniProtKB-UniRule"/>
</dbReference>
<dbReference type="InterPro" id="IPR041715">
    <property type="entry name" value="HisRS-like_core"/>
</dbReference>
<sequence length="440" mass="50346">MKKKEQKPKKLSKKENSKELASPKGMRDIRGEEYYNFQGFFEKAQEIAIYYGFKPIETPILEYKEIFTSSIGEGTDIVDKEMYTLRTKGGSQLALRPEHTGALMRAYIEHGMQSMPQPILLYQYGPVFRHDKPQRGRYRQFWQFDLDALGSDKSIMDALVIKAGLSILEEAGVKNLVIDVNSIGDKECRNTYLKELVNYYKKNINSLGTVDRNRLKTNPLRILDSKEEKTIEVNKNAPDSISFLCTSCKKHFKEVLEYLEEMNINYRINKNLVRGLSYYTRTVFEVYTEGEGEDGLPAQIASGGRYDYLAHQIGNKKDVPAVGFSIGVDRVIASPWYKKLTPRIIKKPKICFIQLGAEAKLKSLNIIDILRRAHIPITQSLSKDSLGSQLSIAEKLNIPYVLIFGVKEALEDSVIVRDMSNRSQETVKLNKLLEYLKKLK</sequence>
<feature type="binding site" evidence="6">
    <location>
        <begin position="98"/>
        <end position="100"/>
    </location>
    <ligand>
        <name>L-histidine</name>
        <dbReference type="ChEBI" id="CHEBI:57595"/>
    </ligand>
</feature>
<evidence type="ECO:0000256" key="4">
    <source>
        <dbReference type="ARBA" id="ARBA00047639"/>
    </source>
</evidence>
<dbReference type="Pfam" id="PF13393">
    <property type="entry name" value="tRNA-synt_His"/>
    <property type="match status" value="1"/>
</dbReference>
<dbReference type="InterPro" id="IPR006195">
    <property type="entry name" value="aa-tRNA-synth_II"/>
</dbReference>
<evidence type="ECO:0000256" key="2">
    <source>
        <dbReference type="ARBA" id="ARBA00022741"/>
    </source>
</evidence>
<feature type="domain" description="Aminoacyl-transfer RNA synthetases class-II family profile" evidence="8">
    <location>
        <begin position="40"/>
        <end position="332"/>
    </location>
</feature>
<dbReference type="Gene3D" id="3.40.50.800">
    <property type="entry name" value="Anticodon-binding domain"/>
    <property type="match status" value="1"/>
</dbReference>
<dbReference type="GO" id="GO:0004821">
    <property type="term" value="F:histidine-tRNA ligase activity"/>
    <property type="evidence" value="ECO:0007669"/>
    <property type="project" value="UniProtKB-UniRule"/>
</dbReference>
<keyword evidence="5 9" id="KW-0436">Ligase</keyword>
<feature type="binding site" evidence="6">
    <location>
        <position position="274"/>
    </location>
    <ligand>
        <name>L-histidine</name>
        <dbReference type="ChEBI" id="CHEBI:57595"/>
    </ligand>
</feature>
<dbReference type="CDD" id="cd00773">
    <property type="entry name" value="HisRS-like_core"/>
    <property type="match status" value="1"/>
</dbReference>
<feature type="binding site" evidence="6">
    <location>
        <position position="143"/>
    </location>
    <ligand>
        <name>L-histidine</name>
        <dbReference type="ChEBI" id="CHEBI:57595"/>
    </ligand>
</feature>
<name>A0A2H0TB77_9BACT</name>
<comment type="similarity">
    <text evidence="1 5">Belongs to the class-II aminoacyl-tRNA synthetase family.</text>
</comment>
<feature type="region of interest" description="Disordered" evidence="7">
    <location>
        <begin position="1"/>
        <end position="25"/>
    </location>
</feature>
<comment type="caution">
    <text evidence="9">The sequence shown here is derived from an EMBL/GenBank/DDBJ whole genome shotgun (WGS) entry which is preliminary data.</text>
</comment>
<comment type="subcellular location">
    <subcellularLocation>
        <location evidence="5">Cytoplasm</location>
    </subcellularLocation>
</comment>
<feature type="binding site" evidence="6">
    <location>
        <position position="147"/>
    </location>
    <ligand>
        <name>L-histidine</name>
        <dbReference type="ChEBI" id="CHEBI:57595"/>
    </ligand>
</feature>
<dbReference type="Gene3D" id="3.30.930.10">
    <property type="entry name" value="Bira Bifunctional Protein, Domain 2"/>
    <property type="match status" value="1"/>
</dbReference>
<dbReference type="EC" id="6.1.1.21" evidence="5"/>
<comment type="subunit">
    <text evidence="5">Homodimer.</text>
</comment>
<dbReference type="PANTHER" id="PTHR43707">
    <property type="entry name" value="HISTIDYL-TRNA SYNTHETASE"/>
    <property type="match status" value="1"/>
</dbReference>
<dbReference type="SUPFAM" id="SSF55681">
    <property type="entry name" value="Class II aaRS and biotin synthetases"/>
    <property type="match status" value="1"/>
</dbReference>
<dbReference type="PIRSF" id="PIRSF001549">
    <property type="entry name" value="His-tRNA_synth"/>
    <property type="match status" value="1"/>
</dbReference>
<dbReference type="GO" id="GO:0005737">
    <property type="term" value="C:cytoplasm"/>
    <property type="evidence" value="ECO:0007669"/>
    <property type="project" value="UniProtKB-SubCell"/>
</dbReference>
<gene>
    <name evidence="5" type="primary">hisS</name>
    <name evidence="9" type="ORF">COU49_02140</name>
</gene>
<dbReference type="InterPro" id="IPR036621">
    <property type="entry name" value="Anticodon-bd_dom_sf"/>
</dbReference>
<dbReference type="Pfam" id="PF03129">
    <property type="entry name" value="HGTP_anticodon"/>
    <property type="match status" value="1"/>
</dbReference>
<dbReference type="InterPro" id="IPR015807">
    <property type="entry name" value="His-tRNA-ligase"/>
</dbReference>